<comment type="similarity">
    <text evidence="1">Belongs to the EEIG family.</text>
</comment>
<dbReference type="PROSITE" id="PS51840">
    <property type="entry name" value="C2_NT"/>
    <property type="match status" value="1"/>
</dbReference>
<evidence type="ECO:0000259" key="3">
    <source>
        <dbReference type="PROSITE" id="PS51840"/>
    </source>
</evidence>
<feature type="region of interest" description="Disordered" evidence="2">
    <location>
        <begin position="183"/>
        <end position="204"/>
    </location>
</feature>
<feature type="compositionally biased region" description="Polar residues" evidence="2">
    <location>
        <begin position="328"/>
        <end position="340"/>
    </location>
</feature>
<dbReference type="Pfam" id="PF10358">
    <property type="entry name" value="NT-C2"/>
    <property type="match status" value="1"/>
</dbReference>
<evidence type="ECO:0000313" key="5">
    <source>
        <dbReference type="Proteomes" id="UP001152888"/>
    </source>
</evidence>
<keyword evidence="5" id="KW-1185">Reference proteome</keyword>
<name>A0A9P0JM36_ACAOB</name>
<evidence type="ECO:0000256" key="2">
    <source>
        <dbReference type="SAM" id="MobiDB-lite"/>
    </source>
</evidence>
<feature type="region of interest" description="Disordered" evidence="2">
    <location>
        <begin position="531"/>
        <end position="577"/>
    </location>
</feature>
<feature type="compositionally biased region" description="Basic and acidic residues" evidence="2">
    <location>
        <begin position="671"/>
        <end position="684"/>
    </location>
</feature>
<feature type="compositionally biased region" description="Polar residues" evidence="2">
    <location>
        <begin position="561"/>
        <end position="570"/>
    </location>
</feature>
<proteinExistence type="inferred from homology"/>
<gene>
    <name evidence="4" type="ORF">ACAOBT_LOCUS1424</name>
</gene>
<feature type="compositionally biased region" description="Basic residues" evidence="2">
    <location>
        <begin position="316"/>
        <end position="327"/>
    </location>
</feature>
<comment type="caution">
    <text evidence="4">The sequence shown here is derived from an EMBL/GenBank/DDBJ whole genome shotgun (WGS) entry which is preliminary data.</text>
</comment>
<feature type="domain" description="C2 NT-type" evidence="3">
    <location>
        <begin position="25"/>
        <end position="167"/>
    </location>
</feature>
<feature type="compositionally biased region" description="Polar residues" evidence="2">
    <location>
        <begin position="268"/>
        <end position="289"/>
    </location>
</feature>
<accession>A0A9P0JM36</accession>
<protein>
    <recommendedName>
        <fullName evidence="3">C2 NT-type domain-containing protein</fullName>
    </recommendedName>
</protein>
<dbReference type="PANTHER" id="PTHR21456:SF1">
    <property type="entry name" value="C2 NT-TYPE DOMAIN-CONTAINING PROTEIN"/>
    <property type="match status" value="1"/>
</dbReference>
<feature type="compositionally biased region" description="Pro residues" evidence="2">
    <location>
        <begin position="258"/>
        <end position="267"/>
    </location>
</feature>
<dbReference type="Proteomes" id="UP001152888">
    <property type="component" value="Unassembled WGS sequence"/>
</dbReference>
<evidence type="ECO:0000313" key="4">
    <source>
        <dbReference type="EMBL" id="CAH1956139.1"/>
    </source>
</evidence>
<reference evidence="4" key="1">
    <citation type="submission" date="2022-03" db="EMBL/GenBank/DDBJ databases">
        <authorList>
            <person name="Sayadi A."/>
        </authorList>
    </citation>
    <scope>NUCLEOTIDE SEQUENCE</scope>
</reference>
<dbReference type="InterPro" id="IPR039931">
    <property type="entry name" value="EEIG1/2-like"/>
</dbReference>
<dbReference type="InterPro" id="IPR019448">
    <property type="entry name" value="NT-C2"/>
</dbReference>
<organism evidence="4 5">
    <name type="scientific">Acanthoscelides obtectus</name>
    <name type="common">Bean weevil</name>
    <name type="synonym">Bruchus obtectus</name>
    <dbReference type="NCBI Taxonomy" id="200917"/>
    <lineage>
        <taxon>Eukaryota</taxon>
        <taxon>Metazoa</taxon>
        <taxon>Ecdysozoa</taxon>
        <taxon>Arthropoda</taxon>
        <taxon>Hexapoda</taxon>
        <taxon>Insecta</taxon>
        <taxon>Pterygota</taxon>
        <taxon>Neoptera</taxon>
        <taxon>Endopterygota</taxon>
        <taxon>Coleoptera</taxon>
        <taxon>Polyphaga</taxon>
        <taxon>Cucujiformia</taxon>
        <taxon>Chrysomeloidea</taxon>
        <taxon>Chrysomelidae</taxon>
        <taxon>Bruchinae</taxon>
        <taxon>Bruchini</taxon>
        <taxon>Acanthoscelides</taxon>
    </lineage>
</organism>
<dbReference type="PANTHER" id="PTHR21456">
    <property type="entry name" value="FAMILY WITH SEQUENCE SIMILARITY 102"/>
    <property type="match status" value="1"/>
</dbReference>
<feature type="compositionally biased region" description="Low complexity" evidence="2">
    <location>
        <begin position="290"/>
        <end position="311"/>
    </location>
</feature>
<evidence type="ECO:0000256" key="1">
    <source>
        <dbReference type="ARBA" id="ARBA00034780"/>
    </source>
</evidence>
<feature type="region of interest" description="Disordered" evidence="2">
    <location>
        <begin position="671"/>
        <end position="697"/>
    </location>
</feature>
<dbReference type="OrthoDB" id="3365224at2759"/>
<sequence>MTNGAGAVGHTHRHVGPTVGVGMASFMTKKKKYKFHVDVCLEELVEVPFVSAVLFAKLRLLDGGSFQDTSSRQEVLDHRVQWNASFTFPCKMMANASTGVMERCVLRVSVRKESKGGRSFTKLGFVDLNLAEYAGAGVVRKKALLEGYDARRRQDNSMLKFRIELSMVSGDILFKAPSPSLKHKQINVDEGGNEQRSDEFSSGSLAGSIASGSSGFGSLPKKRPALLSSDLVIGQTLQETNAATPPIVGDYASDLPTQPDPQEPPIVPTSTTCSSEPGHSRNSSNTSQLSKASGYSSGAHSHSRQSSSGDSGHVRNQQHSHSVRARNHSTPTGTFFRTNTYPKKINIPNTIPSNQEVFLTPECLFTSTPTKKPLIEDEVSFYSTPKGFFSQNSTGNSSGTEEYKTPETSGIISAKTDVFSQNFNELQKSSSTSVMERIKTDMMNADLMANQRKSDTVSQNNNKPIMHNGVSMENLEKEKNLKNNAHKAVLRSKSEFQIPKIPPLPAEKSLTTRLFNSNSLISFLTPRLKRKSLKGGRHSPPSLTLCPPPTSQALKSLPESRATSLSSLRSGCSAGDVQRGLPHHRKLLEGASTGKLAPLAISPDDESPAVVAVTPPATNDTAVGMATGGGQLQQCQVGALQNGDQRRCSITTNPSAGSLVISETGSLDRAKAAYERRKKNKEDSELGSSSTAPGRVEITRVNPDDLIEELLKNTNLETADDSAETSGLQLFIAKDGTAAVGNHEVKSQMQTGGVQIFKQVVMDDR</sequence>
<feature type="region of interest" description="Disordered" evidence="2">
    <location>
        <begin position="243"/>
        <end position="340"/>
    </location>
</feature>
<dbReference type="AlphaFoldDB" id="A0A9P0JM36"/>
<dbReference type="EMBL" id="CAKOFQ010006664">
    <property type="protein sequence ID" value="CAH1956139.1"/>
    <property type="molecule type" value="Genomic_DNA"/>
</dbReference>